<feature type="compositionally biased region" description="Basic residues" evidence="1">
    <location>
        <begin position="1436"/>
        <end position="1453"/>
    </location>
</feature>
<evidence type="ECO:0000313" key="2">
    <source>
        <dbReference type="EMBL" id="WOL02205.1"/>
    </source>
</evidence>
<dbReference type="EMBL" id="CP136892">
    <property type="protein sequence ID" value="WOL02205.1"/>
    <property type="molecule type" value="Genomic_DNA"/>
</dbReference>
<evidence type="ECO:0008006" key="4">
    <source>
        <dbReference type="Google" id="ProtNLM"/>
    </source>
</evidence>
<feature type="region of interest" description="Disordered" evidence="1">
    <location>
        <begin position="395"/>
        <end position="432"/>
    </location>
</feature>
<feature type="region of interest" description="Disordered" evidence="1">
    <location>
        <begin position="923"/>
        <end position="953"/>
    </location>
</feature>
<organism evidence="2 3">
    <name type="scientific">Canna indica</name>
    <name type="common">Indian-shot</name>
    <dbReference type="NCBI Taxonomy" id="4628"/>
    <lineage>
        <taxon>Eukaryota</taxon>
        <taxon>Viridiplantae</taxon>
        <taxon>Streptophyta</taxon>
        <taxon>Embryophyta</taxon>
        <taxon>Tracheophyta</taxon>
        <taxon>Spermatophyta</taxon>
        <taxon>Magnoliopsida</taxon>
        <taxon>Liliopsida</taxon>
        <taxon>Zingiberales</taxon>
        <taxon>Cannaceae</taxon>
        <taxon>Canna</taxon>
    </lineage>
</organism>
<dbReference type="Proteomes" id="UP001327560">
    <property type="component" value="Chromosome 3"/>
</dbReference>
<feature type="compositionally biased region" description="Polar residues" evidence="1">
    <location>
        <begin position="923"/>
        <end position="951"/>
    </location>
</feature>
<feature type="compositionally biased region" description="Polar residues" evidence="1">
    <location>
        <begin position="423"/>
        <end position="432"/>
    </location>
</feature>
<dbReference type="PANTHER" id="PTHR34962">
    <property type="entry name" value="EMBRYO DEFECTIVE 1703-RELATED"/>
    <property type="match status" value="1"/>
</dbReference>
<keyword evidence="3" id="KW-1185">Reference proteome</keyword>
<gene>
    <name evidence="2" type="ORF">Cni_G10924</name>
</gene>
<sequence length="1453" mass="163896">MDVSASSLLKGANLFCSLPRQRSNFASSAPSKRNTSRKSPGSSILFLKLPSWGCSSIARGRGGGILQISARLRRPLRRRNTLREKIFPSTVEQVRRVPETLDTDPDLELSEDTNAEVKEFRTYADADSKDEVVEDVLSESGDFSEKKSGLWEKLDNWVDQYKVDSEFWGVGTGPIFMIYQNSDNKIVRVSVSEDEIIKRSRTQAWSPEEEAKETRNLNSKIFRAKLIARMIESGEYPLPRNSSIVKVVVEGNKSFFEGLRSISLQGQPFLKMFPRLGFTFICGCCILWAARKLFVQNEKVELSSQEAEMLRRKVTLRMEREEMEKGSVKVLDDVPELPVSTRPQLDRYELMKNLKQAKESAENSFTSDSLSHLNVKTHEFDNKVREIREMARKIREQEKKGESETEAESSKKTEIDSMLWANNKPTVANKNGSALGTEAKGEALNVDITSSITSLRHQEMDMKLHEDRKNKEMFGNNSTEHLDSTADKESLNSEQNNESIMAEEDQHEKESTRCSGGEQSIYVETQEIVNCDAVSSENIINGGKLENDELHNSIIEKRIDSSSSSEISSKSAFRIKPKIITSVEEAKKFLAQRHGRLSDTAQPDQDQEKDRSAGGNVLNHFNDDKDSICQKNKESKGMDVVEASNKLQNSTSKKPCSNNLVTAAMLKRTSIDDISITTKNGDDANNNMIPMNIENSGMQGNNNVDILSDNPQQISLAQDSVNGALDLSDSDTVSQLNTNEIFHGAVDKIDHQTDSSTLEMGDLIEKQRDAQDQRDGCTLNTFDNKLEIETSVTSSSPGVQSLIVNPSKDDIVSQSQELDILKDENKLWEEPQGIQDETDQWDIPYGKDRCMDTCSDEITEGKDNYVYTGSDVIEESMVVGTSGIDHKKDHTLLSSNPNWCSMSEKQDNNDTVAKLSGELKASKSNTTASDVLTTKQNTNSLLGSPTDSPSDSGKAIHLPEGKQLIAKKSWVEDNFQEFDSVIAKIGVGFKENYMSAKEKIQQQPNLCTDITELSSVVGDDELEWMNDEGLQRIVFQVRDNELAGRDPFHSMSADDKLAFFKGLEDKADKVNGKLLRLHEYIHSRIENLDYGADGISLYDSPEKIIPRWKGPLIDNDPEFLRHQKPVFTEEEVAENNLKETEDLPNSRGVSPYAPVNGIRKMSLDSSSMLPKTVIESTDGTIRAGKKKGKEHWQHTKKWSQGFLEIYNAETDPEIKSIMRDMGKDLDRWITEKETQEVADLMTKISKRKRKYIEKKLEKLKREVQMFGAPAVVSKYKEYTEEKYEDYLWWLDLPFVLCLELYTIEEGSPKVGFYSLEMAADLELDPKQHHVIAFEDPGDSKNFCYIVQAHMDMLGSGKAFVVARPPKDAFREAKANGFNVTVIRKGQIKLNVDQTLEEVEEEITEIGSKIYHDKIIHERSIDANTLMKGVIAADKTTKRRPKRTRRKPRKSSKS</sequence>
<feature type="region of interest" description="Disordered" evidence="1">
    <location>
        <begin position="593"/>
        <end position="628"/>
    </location>
</feature>
<proteinExistence type="predicted"/>
<dbReference type="PANTHER" id="PTHR34962:SF1">
    <property type="entry name" value="EMBRYO DEFECTIVE 1703-RELATED"/>
    <property type="match status" value="1"/>
</dbReference>
<reference evidence="2 3" key="1">
    <citation type="submission" date="2023-10" db="EMBL/GenBank/DDBJ databases">
        <title>Chromosome-scale genome assembly provides insights into flower coloration mechanisms of Canna indica.</title>
        <authorList>
            <person name="Li C."/>
        </authorList>
    </citation>
    <scope>NUCLEOTIDE SEQUENCE [LARGE SCALE GENOMIC DNA]</scope>
    <source>
        <tissue evidence="2">Flower</tissue>
    </source>
</reference>
<evidence type="ECO:0000256" key="1">
    <source>
        <dbReference type="SAM" id="MobiDB-lite"/>
    </source>
</evidence>
<feature type="region of interest" description="Disordered" evidence="1">
    <location>
        <begin position="474"/>
        <end position="513"/>
    </location>
</feature>
<feature type="compositionally biased region" description="Basic and acidic residues" evidence="1">
    <location>
        <begin position="395"/>
        <end position="415"/>
    </location>
</feature>
<name>A0AAQ3QB58_9LILI</name>
<protein>
    <recommendedName>
        <fullName evidence="4">Embryo defective 1703</fullName>
    </recommendedName>
</protein>
<evidence type="ECO:0000313" key="3">
    <source>
        <dbReference type="Proteomes" id="UP001327560"/>
    </source>
</evidence>
<accession>A0AAQ3QB58</accession>
<feature type="region of interest" description="Disordered" evidence="1">
    <location>
        <begin position="1431"/>
        <end position="1453"/>
    </location>
</feature>
<feature type="compositionally biased region" description="Basic and acidic residues" evidence="1">
    <location>
        <begin position="480"/>
        <end position="491"/>
    </location>
</feature>